<reference evidence="1" key="1">
    <citation type="submission" date="2020-08" db="EMBL/GenBank/DDBJ databases">
        <title>Genome public.</title>
        <authorList>
            <person name="Liu C."/>
            <person name="Sun Q."/>
        </authorList>
    </citation>
    <scope>NUCLEOTIDE SEQUENCE</scope>
    <source>
        <strain evidence="1">H8</strain>
    </source>
</reference>
<sequence length="198" mass="22764">MICNREKTEWVNYMWHNANDDSAKRILLIGDSITNGIYNDVSDLLQNYVATDLLASSRVVTDPVFDTDLEAALVDYTHEIIYFNNGLHGIDVPINLFEEAFFDKVELLMKYSKKVVLATCTPITEKNKPQILSPKNDVVLKRNEVIRKAADKFSLSLNDWYDFILSCPFYRANDGYHYTEEGKRVQAKLVCNILTKLI</sequence>
<dbReference type="RefSeq" id="WP_249311523.1">
    <property type="nucleotide sequence ID" value="NZ_JACRSU010000002.1"/>
</dbReference>
<organism evidence="1 2">
    <name type="scientific">Congzhengia minquanensis</name>
    <dbReference type="NCBI Taxonomy" id="2763657"/>
    <lineage>
        <taxon>Bacteria</taxon>
        <taxon>Bacillati</taxon>
        <taxon>Bacillota</taxon>
        <taxon>Clostridia</taxon>
        <taxon>Eubacteriales</taxon>
        <taxon>Oscillospiraceae</taxon>
        <taxon>Congzhengia</taxon>
    </lineage>
</organism>
<keyword evidence="2" id="KW-1185">Reference proteome</keyword>
<dbReference type="GO" id="GO:0016787">
    <property type="term" value="F:hydrolase activity"/>
    <property type="evidence" value="ECO:0007669"/>
    <property type="project" value="UniProtKB-KW"/>
</dbReference>
<keyword evidence="1" id="KW-0378">Hydrolase</keyword>
<evidence type="ECO:0000313" key="2">
    <source>
        <dbReference type="Proteomes" id="UP000611762"/>
    </source>
</evidence>
<protein>
    <submittedName>
        <fullName evidence="1">SGNH/GDSL hydrolase family protein</fullName>
    </submittedName>
</protein>
<comment type="caution">
    <text evidence="1">The sequence shown here is derived from an EMBL/GenBank/DDBJ whole genome shotgun (WGS) entry which is preliminary data.</text>
</comment>
<evidence type="ECO:0000313" key="1">
    <source>
        <dbReference type="EMBL" id="MBC8540368.1"/>
    </source>
</evidence>
<gene>
    <name evidence="1" type="ORF">H8698_05205</name>
</gene>
<dbReference type="SUPFAM" id="SSF52266">
    <property type="entry name" value="SGNH hydrolase"/>
    <property type="match status" value="1"/>
</dbReference>
<dbReference type="CDD" id="cd00229">
    <property type="entry name" value="SGNH_hydrolase"/>
    <property type="match status" value="1"/>
</dbReference>
<dbReference type="Gene3D" id="3.40.50.1110">
    <property type="entry name" value="SGNH hydrolase"/>
    <property type="match status" value="1"/>
</dbReference>
<dbReference type="InterPro" id="IPR036514">
    <property type="entry name" value="SGNH_hydro_sf"/>
</dbReference>
<accession>A0A926DK15</accession>
<dbReference type="Proteomes" id="UP000611762">
    <property type="component" value="Unassembled WGS sequence"/>
</dbReference>
<dbReference type="AlphaFoldDB" id="A0A926DK15"/>
<proteinExistence type="predicted"/>
<dbReference type="EMBL" id="JACRSU010000002">
    <property type="protein sequence ID" value="MBC8540368.1"/>
    <property type="molecule type" value="Genomic_DNA"/>
</dbReference>
<name>A0A926DK15_9FIRM</name>